<name>E8U5X6_DEIML</name>
<dbReference type="eggNOG" id="ENOG502ZACP">
    <property type="taxonomic scope" value="Bacteria"/>
</dbReference>
<feature type="chain" id="PRO_5003231673" description="Stage II sporulation protein M" evidence="2">
    <location>
        <begin position="21"/>
        <end position="348"/>
    </location>
</feature>
<organism evidence="3 4">
    <name type="scientific">Deinococcus maricopensis (strain DSM 21211 / LMG 22137 / NRRL B-23946 / LB-34)</name>
    <dbReference type="NCBI Taxonomy" id="709986"/>
    <lineage>
        <taxon>Bacteria</taxon>
        <taxon>Thermotogati</taxon>
        <taxon>Deinococcota</taxon>
        <taxon>Deinococci</taxon>
        <taxon>Deinococcales</taxon>
        <taxon>Deinococcaceae</taxon>
        <taxon>Deinococcus</taxon>
    </lineage>
</organism>
<keyword evidence="2" id="KW-0732">Signal</keyword>
<proteinExistence type="predicted"/>
<evidence type="ECO:0000256" key="2">
    <source>
        <dbReference type="SAM" id="SignalP"/>
    </source>
</evidence>
<dbReference type="STRING" id="709986.Deima_0810"/>
<feature type="transmembrane region" description="Helical" evidence="1">
    <location>
        <begin position="280"/>
        <end position="304"/>
    </location>
</feature>
<evidence type="ECO:0000256" key="1">
    <source>
        <dbReference type="SAM" id="Phobius"/>
    </source>
</evidence>
<feature type="transmembrane region" description="Helical" evidence="1">
    <location>
        <begin position="134"/>
        <end position="152"/>
    </location>
</feature>
<reference evidence="4" key="2">
    <citation type="submission" date="2011-01" db="EMBL/GenBank/DDBJ databases">
        <title>The complete genome of Deinococcus maricopensis DSM 21211.</title>
        <authorList>
            <consortium name="US DOE Joint Genome Institute (JGI-PGF)"/>
            <person name="Lucas S."/>
            <person name="Copeland A."/>
            <person name="Lapidus A."/>
            <person name="Goodwin L."/>
            <person name="Pitluck S."/>
            <person name="Kyrpides N."/>
            <person name="Mavromatis K."/>
            <person name="Pagani I."/>
            <person name="Ivanova N."/>
            <person name="Ovchinnikova G."/>
            <person name="Zeytun A."/>
            <person name="Detter J.C."/>
            <person name="Han C."/>
            <person name="Land M."/>
            <person name="Hauser L."/>
            <person name="Markowitz V."/>
            <person name="Cheng J.-F."/>
            <person name="Hugenholtz P."/>
            <person name="Woyke T."/>
            <person name="Wu D."/>
            <person name="Pukall R."/>
            <person name="Gehrich-Schroeter G."/>
            <person name="Brambilla E."/>
            <person name="Klenk H.-P."/>
            <person name="Eisen J.A."/>
        </authorList>
    </citation>
    <scope>NUCLEOTIDE SEQUENCE [LARGE SCALE GENOMIC DNA]</scope>
    <source>
        <strain evidence="4">DSM 21211 / LMG 22137 / NRRL B-23946 / LB-34</strain>
    </source>
</reference>
<dbReference type="KEGG" id="dmr:Deima_0810"/>
<gene>
    <name evidence="3" type="ordered locus">Deima_0810</name>
</gene>
<accession>E8U5X6</accession>
<keyword evidence="1" id="KW-0812">Transmembrane</keyword>
<feature type="signal peptide" evidence="2">
    <location>
        <begin position="1"/>
        <end position="20"/>
    </location>
</feature>
<dbReference type="Proteomes" id="UP000008635">
    <property type="component" value="Chromosome"/>
</dbReference>
<evidence type="ECO:0008006" key="5">
    <source>
        <dbReference type="Google" id="ProtNLM"/>
    </source>
</evidence>
<dbReference type="OrthoDB" id="63577at2"/>
<dbReference type="AlphaFoldDB" id="E8U5X6"/>
<dbReference type="EMBL" id="CP002454">
    <property type="protein sequence ID" value="ADV66465.1"/>
    <property type="molecule type" value="Genomic_DNA"/>
</dbReference>
<reference evidence="3 4" key="1">
    <citation type="journal article" date="2011" name="Stand. Genomic Sci.">
        <title>Complete genome sequence of Deinococcus maricopensis type strain (LB-34).</title>
        <authorList>
            <person name="Pukall R."/>
            <person name="Zeytun A."/>
            <person name="Lucas S."/>
            <person name="Lapidus A."/>
            <person name="Hammon N."/>
            <person name="Deshpande S."/>
            <person name="Nolan M."/>
            <person name="Cheng J.F."/>
            <person name="Pitluck S."/>
            <person name="Liolios K."/>
            <person name="Pagani I."/>
            <person name="Mikhailova N."/>
            <person name="Ivanova N."/>
            <person name="Mavromatis K."/>
            <person name="Pati A."/>
            <person name="Tapia R."/>
            <person name="Han C."/>
            <person name="Goodwin L."/>
            <person name="Chen A."/>
            <person name="Palaniappan K."/>
            <person name="Land M."/>
            <person name="Hauser L."/>
            <person name="Chang Y.J."/>
            <person name="Jeffries C.D."/>
            <person name="Brambilla E.M."/>
            <person name="Rohde M."/>
            <person name="Goker M."/>
            <person name="Detter J.C."/>
            <person name="Woyke T."/>
            <person name="Bristow J."/>
            <person name="Eisen J.A."/>
            <person name="Markowitz V."/>
            <person name="Hugenholtz P."/>
            <person name="Kyrpides N.C."/>
            <person name="Klenk H.P."/>
        </authorList>
    </citation>
    <scope>NUCLEOTIDE SEQUENCE [LARGE SCALE GENOMIC DNA]</scope>
    <source>
        <strain evidence="4">DSM 21211 / LMG 22137 / NRRL B-23946 / LB-34</strain>
    </source>
</reference>
<dbReference type="HOGENOM" id="CLU_782578_0_0_0"/>
<dbReference type="RefSeq" id="WP_013555970.1">
    <property type="nucleotide sequence ID" value="NC_014958.1"/>
</dbReference>
<feature type="transmembrane region" description="Helical" evidence="1">
    <location>
        <begin position="325"/>
        <end position="347"/>
    </location>
</feature>
<evidence type="ECO:0000313" key="4">
    <source>
        <dbReference type="Proteomes" id="UP000008635"/>
    </source>
</evidence>
<protein>
    <recommendedName>
        <fullName evidence="5">Stage II sporulation protein M</fullName>
    </recommendedName>
</protein>
<feature type="transmembrane region" description="Helical" evidence="1">
    <location>
        <begin position="173"/>
        <end position="195"/>
    </location>
</feature>
<keyword evidence="1" id="KW-0472">Membrane</keyword>
<keyword evidence="4" id="KW-1185">Reference proteome</keyword>
<keyword evidence="1" id="KW-1133">Transmembrane helix</keyword>
<sequence precursor="true">MQWFTRTLMALWVVLGVAFAQTPAAEQAADAAVRTWLAGGFTTKIDPEDPWKALRQTLNFQPAPRDGRVNVALREFGTAEGNTETYRYPVADRAGNLLTYDVTVTRGTDGTWTPTRIMPEAAQASLPESLKSPLATVVFALLSVAFVVAAFTNTFIREGLRRALAIARETLPVYGVINALLYGVFALGMAFGVSFPEAARELGNLLGGSLRQTGILDFASNVPSLALGIFTWNFMSGAFLTTYVPGLFLGVPAPLFNLARFFAIGVALAPTEGLGASFWLHLPVIIIELQAYIFIACAAVGWLFRWPRVGFVRAWRDYAYSLLPAALLLLIGAWYEALEILVLVPMFR</sequence>
<evidence type="ECO:0000313" key="3">
    <source>
        <dbReference type="EMBL" id="ADV66465.1"/>
    </source>
</evidence>